<protein>
    <submittedName>
        <fullName evidence="3">Uncharacterized protein</fullName>
    </submittedName>
</protein>
<feature type="transmembrane region" description="Helical" evidence="2">
    <location>
        <begin position="223"/>
        <end position="248"/>
    </location>
</feature>
<feature type="transmembrane region" description="Helical" evidence="2">
    <location>
        <begin position="105"/>
        <end position="127"/>
    </location>
</feature>
<dbReference type="Proteomes" id="UP001174997">
    <property type="component" value="Unassembled WGS sequence"/>
</dbReference>
<organism evidence="3 4">
    <name type="scientific">Cercophora samala</name>
    <dbReference type="NCBI Taxonomy" id="330535"/>
    <lineage>
        <taxon>Eukaryota</taxon>
        <taxon>Fungi</taxon>
        <taxon>Dikarya</taxon>
        <taxon>Ascomycota</taxon>
        <taxon>Pezizomycotina</taxon>
        <taxon>Sordariomycetes</taxon>
        <taxon>Sordariomycetidae</taxon>
        <taxon>Sordariales</taxon>
        <taxon>Lasiosphaeriaceae</taxon>
        <taxon>Cercophora</taxon>
    </lineage>
</organism>
<feature type="transmembrane region" description="Helical" evidence="2">
    <location>
        <begin position="576"/>
        <end position="599"/>
    </location>
</feature>
<reference evidence="3" key="1">
    <citation type="submission" date="2023-06" db="EMBL/GenBank/DDBJ databases">
        <title>Genome-scale phylogeny and comparative genomics of the fungal order Sordariales.</title>
        <authorList>
            <consortium name="Lawrence Berkeley National Laboratory"/>
            <person name="Hensen N."/>
            <person name="Bonometti L."/>
            <person name="Westerberg I."/>
            <person name="Brannstrom I.O."/>
            <person name="Guillou S."/>
            <person name="Cros-Aarteil S."/>
            <person name="Calhoun S."/>
            <person name="Haridas S."/>
            <person name="Kuo A."/>
            <person name="Mondo S."/>
            <person name="Pangilinan J."/>
            <person name="Riley R."/>
            <person name="Labutti K."/>
            <person name="Andreopoulos B."/>
            <person name="Lipzen A."/>
            <person name="Chen C."/>
            <person name="Yanf M."/>
            <person name="Daum C."/>
            <person name="Ng V."/>
            <person name="Clum A."/>
            <person name="Steindorff A."/>
            <person name="Ohm R."/>
            <person name="Martin F."/>
            <person name="Silar P."/>
            <person name="Natvig D."/>
            <person name="Lalanne C."/>
            <person name="Gautier V."/>
            <person name="Ament-Velasquez S.L."/>
            <person name="Kruys A."/>
            <person name="Hutchinson M.I."/>
            <person name="Powell A.J."/>
            <person name="Barry K."/>
            <person name="Miller A.N."/>
            <person name="Grigoriev I.V."/>
            <person name="Debuchy R."/>
            <person name="Gladieux P."/>
            <person name="Thoren M.H."/>
            <person name="Johannesson H."/>
        </authorList>
    </citation>
    <scope>NUCLEOTIDE SEQUENCE</scope>
    <source>
        <strain evidence="3">CBS 307.81</strain>
    </source>
</reference>
<proteinExistence type="predicted"/>
<feature type="non-terminal residue" evidence="3">
    <location>
        <position position="1"/>
    </location>
</feature>
<gene>
    <name evidence="3" type="ORF">QBC41DRAFT_386494</name>
</gene>
<keyword evidence="4" id="KW-1185">Reference proteome</keyword>
<dbReference type="AlphaFoldDB" id="A0AA39YKM7"/>
<evidence type="ECO:0000313" key="4">
    <source>
        <dbReference type="Proteomes" id="UP001174997"/>
    </source>
</evidence>
<feature type="region of interest" description="Disordered" evidence="1">
    <location>
        <begin position="675"/>
        <end position="731"/>
    </location>
</feature>
<feature type="compositionally biased region" description="Basic and acidic residues" evidence="1">
    <location>
        <begin position="719"/>
        <end position="731"/>
    </location>
</feature>
<keyword evidence="2" id="KW-0472">Membrane</keyword>
<name>A0AA39YKM7_9PEZI</name>
<feature type="compositionally biased region" description="Gly residues" evidence="1">
    <location>
        <begin position="675"/>
        <end position="686"/>
    </location>
</feature>
<keyword evidence="2" id="KW-0812">Transmembrane</keyword>
<evidence type="ECO:0000313" key="3">
    <source>
        <dbReference type="EMBL" id="KAK0654344.1"/>
    </source>
</evidence>
<feature type="transmembrane region" description="Helical" evidence="2">
    <location>
        <begin position="162"/>
        <end position="186"/>
    </location>
</feature>
<comment type="caution">
    <text evidence="3">The sequence shown here is derived from an EMBL/GenBank/DDBJ whole genome shotgun (WGS) entry which is preliminary data.</text>
</comment>
<accession>A0AA39YKM7</accession>
<dbReference type="EMBL" id="JAULSY010000220">
    <property type="protein sequence ID" value="KAK0654344.1"/>
    <property type="molecule type" value="Genomic_DNA"/>
</dbReference>
<feature type="region of interest" description="Disordered" evidence="1">
    <location>
        <begin position="48"/>
        <end position="67"/>
    </location>
</feature>
<evidence type="ECO:0000256" key="2">
    <source>
        <dbReference type="SAM" id="Phobius"/>
    </source>
</evidence>
<keyword evidence="2" id="KW-1133">Transmembrane helix</keyword>
<evidence type="ECO:0000256" key="1">
    <source>
        <dbReference type="SAM" id="MobiDB-lite"/>
    </source>
</evidence>
<feature type="non-terminal residue" evidence="3">
    <location>
        <position position="731"/>
    </location>
</feature>
<sequence>PFFSFFWFSALFPVSPMSHSPKPPSLAPSRKSVFREEFSSEHTLPYLNLGRPAAEDPDSNDTAANMASPTPRELRRLASDHNFVLGATDPAPRRLGFLPFLARNLSLVVALIAGVISVAVAIAYTVVTSRQLLECPPWANGCRSLDPWTSENLGVIQGIITAVYLIGLSALAYICLSLCEAALWPLLHTQPLTISGLEGFLALAHGNIMLLPQAVTAIRSVSAGLIFAVALLSILLPLAAPPLVGYAYTPTLEAVAISSNISSSLSSVLDRPFTQTNPPSASFIPAFSAYTTYANDPSSEPLPAFRNWLFDRAVLATRGSFTAKAVHLDTNITCRGQQLKQLYNNGLPWNAFKTTTNLSSPRHPPSGEVWFSPSQPLLTVYLDDVKFPSSTSINTTIIFAALNGTITGGQTTNLTTTTHGNTITTVSAISCQVLLSASDGLLTTPGSDPSAPAHPPVLSSLSHLKNTTTSALLWLTASPLLVSLGGPDGSQPLFSNSSLTHLPMIPSQEGINNWTIPGLESFLHLSIGAAATSLFSSSLPQTETQSQSQTQTQTQTQTQELISILETRKLSAQRGYLLFILPLSYVLLITLTSAWDVAIHTRYQIPVFRPLTISELLKSSQTGFMREQAGTDAAKSYLPSELGGVGVRFGVVEGGEVGFGFGSGGGRGVGGFVQGNDNGSGSGSRVGVGRRAHTGHSSVSWAAEDLDGGGGRGEGGAYRMERGEWPRNEDV</sequence>